<keyword evidence="1" id="KW-0479">Metal-binding</keyword>
<feature type="compositionally biased region" description="Basic and acidic residues" evidence="3">
    <location>
        <begin position="147"/>
        <end position="159"/>
    </location>
</feature>
<feature type="compositionally biased region" description="Polar residues" evidence="3">
    <location>
        <begin position="246"/>
        <end position="255"/>
    </location>
</feature>
<feature type="compositionally biased region" description="Polar residues" evidence="3">
    <location>
        <begin position="290"/>
        <end position="303"/>
    </location>
</feature>
<dbReference type="Proteomes" id="UP001217089">
    <property type="component" value="Unassembled WGS sequence"/>
</dbReference>
<feature type="compositionally biased region" description="Polar residues" evidence="3">
    <location>
        <begin position="165"/>
        <end position="175"/>
    </location>
</feature>
<keyword evidence="5" id="KW-1185">Reference proteome</keyword>
<feature type="compositionally biased region" description="Basic and acidic residues" evidence="3">
    <location>
        <begin position="256"/>
        <end position="265"/>
    </location>
</feature>
<evidence type="ECO:0000256" key="2">
    <source>
        <dbReference type="ARBA" id="ARBA00022833"/>
    </source>
</evidence>
<dbReference type="PANTHER" id="PTHR45686">
    <property type="entry name" value="ADP-RIBOSYLATION FACTOR GTPASE ACTIVATING PROTEIN 3, ISOFORM H-RELATED"/>
    <property type="match status" value="1"/>
</dbReference>
<feature type="region of interest" description="Disordered" evidence="3">
    <location>
        <begin position="147"/>
        <end position="354"/>
    </location>
</feature>
<name>A0ABQ9FAX3_TEGGR</name>
<feature type="compositionally biased region" description="Low complexity" evidence="3">
    <location>
        <begin position="331"/>
        <end position="342"/>
    </location>
</feature>
<evidence type="ECO:0000256" key="1">
    <source>
        <dbReference type="ARBA" id="ARBA00022723"/>
    </source>
</evidence>
<keyword evidence="2" id="KW-0862">Zinc</keyword>
<reference evidence="4 5" key="1">
    <citation type="submission" date="2022-12" db="EMBL/GenBank/DDBJ databases">
        <title>Chromosome-level genome of Tegillarca granosa.</title>
        <authorList>
            <person name="Kim J."/>
        </authorList>
    </citation>
    <scope>NUCLEOTIDE SEQUENCE [LARGE SCALE GENOMIC DNA]</scope>
    <source>
        <strain evidence="4">Teg-2019</strain>
        <tissue evidence="4">Adductor muscle</tissue>
    </source>
</reference>
<dbReference type="PANTHER" id="PTHR45686:SF4">
    <property type="entry name" value="ADP-RIBOSYLATION FACTOR GTPASE ACTIVATING PROTEIN 3, ISOFORM H"/>
    <property type="match status" value="1"/>
</dbReference>
<comment type="caution">
    <text evidence="4">The sequence shown here is derived from an EMBL/GenBank/DDBJ whole genome shotgun (WGS) entry which is preliminary data.</text>
</comment>
<feature type="region of interest" description="Disordered" evidence="3">
    <location>
        <begin position="103"/>
        <end position="127"/>
    </location>
</feature>
<proteinExistence type="predicted"/>
<evidence type="ECO:0000256" key="3">
    <source>
        <dbReference type="SAM" id="MobiDB-lite"/>
    </source>
</evidence>
<gene>
    <name evidence="4" type="ORF">KUTeg_006648</name>
</gene>
<organism evidence="4 5">
    <name type="scientific">Tegillarca granosa</name>
    <name type="common">Malaysian cockle</name>
    <name type="synonym">Anadara granosa</name>
    <dbReference type="NCBI Taxonomy" id="220873"/>
    <lineage>
        <taxon>Eukaryota</taxon>
        <taxon>Metazoa</taxon>
        <taxon>Spiralia</taxon>
        <taxon>Lophotrochozoa</taxon>
        <taxon>Mollusca</taxon>
        <taxon>Bivalvia</taxon>
        <taxon>Autobranchia</taxon>
        <taxon>Pteriomorphia</taxon>
        <taxon>Arcoida</taxon>
        <taxon>Arcoidea</taxon>
        <taxon>Arcidae</taxon>
        <taxon>Tegillarca</taxon>
    </lineage>
</organism>
<dbReference type="EMBL" id="JARBDR010000337">
    <property type="protein sequence ID" value="KAJ8314498.1"/>
    <property type="molecule type" value="Genomic_DNA"/>
</dbReference>
<feature type="compositionally biased region" description="Low complexity" evidence="3">
    <location>
        <begin position="226"/>
        <end position="238"/>
    </location>
</feature>
<evidence type="ECO:0000313" key="4">
    <source>
        <dbReference type="EMBL" id="KAJ8314498.1"/>
    </source>
</evidence>
<protein>
    <submittedName>
        <fullName evidence="4">Uncharacterized protein</fullName>
    </submittedName>
</protein>
<feature type="compositionally biased region" description="Basic and acidic residues" evidence="3">
    <location>
        <begin position="177"/>
        <end position="192"/>
    </location>
</feature>
<evidence type="ECO:0000313" key="5">
    <source>
        <dbReference type="Proteomes" id="UP001217089"/>
    </source>
</evidence>
<accession>A0ABQ9FAX3</accession>
<sequence>MALQPSKSDIQAIFKRLRSIPTNKTAFFRQHGCTTSDSQQKYHSRAAELYKHKLHSLATNAMRLHGTKVDPSEGPSVEAALSMSPTQAAAQAEPRKSIIGAKKPAGARKGKGKGFGAQKVNTDFSEIENRAQRLDKEREELEKNLEIQEAKTQEEKEKQIGISHSAISDMQTIQQDAPERSGSKFDRYESRSSRSRNFYDDDFEPEGFSSRSSKYDNPYGSEKDSFSSWGSSNKSGSWDIDRFESKQSFSESITVKNDDDNMPEEKNDDVDEGSTTSSSEDVQKKFGNAKSISSDQYFGNTRDPNFEAKQNLAKYEGSSSISSSDLFGGQSNSRKSSSNYSSGPDLQDIKDGVKQGVSKVAGRLSNLANGVMSSLQDKYGS</sequence>